<dbReference type="Pfam" id="PF07589">
    <property type="entry name" value="PEP-CTERM"/>
    <property type="match status" value="1"/>
</dbReference>
<keyword evidence="1" id="KW-0812">Transmembrane</keyword>
<evidence type="ECO:0000313" key="4">
    <source>
        <dbReference type="Proteomes" id="UP000557872"/>
    </source>
</evidence>
<dbReference type="RefSeq" id="WP_178930987.1">
    <property type="nucleotide sequence ID" value="NZ_JACBAZ010000001.1"/>
</dbReference>
<dbReference type="NCBIfam" id="TIGR02595">
    <property type="entry name" value="PEP_CTERM"/>
    <property type="match status" value="1"/>
</dbReference>
<keyword evidence="1" id="KW-0472">Membrane</keyword>
<protein>
    <submittedName>
        <fullName evidence="3">PEP-CTERM sorting domain-containing protein</fullName>
    </submittedName>
</protein>
<organism evidence="3 4">
    <name type="scientific">Oceaniferula marina</name>
    <dbReference type="NCBI Taxonomy" id="2748318"/>
    <lineage>
        <taxon>Bacteria</taxon>
        <taxon>Pseudomonadati</taxon>
        <taxon>Verrucomicrobiota</taxon>
        <taxon>Verrucomicrobiia</taxon>
        <taxon>Verrucomicrobiales</taxon>
        <taxon>Verrucomicrobiaceae</taxon>
        <taxon>Oceaniferula</taxon>
    </lineage>
</organism>
<keyword evidence="4" id="KW-1185">Reference proteome</keyword>
<dbReference type="Proteomes" id="UP000557872">
    <property type="component" value="Unassembled WGS sequence"/>
</dbReference>
<gene>
    <name evidence="3" type="ORF">HW115_02485</name>
</gene>
<dbReference type="InterPro" id="IPR013424">
    <property type="entry name" value="Ice-binding_C"/>
</dbReference>
<name>A0A851GFE3_9BACT</name>
<accession>A0A851GFE3</accession>
<comment type="caution">
    <text evidence="3">The sequence shown here is derived from an EMBL/GenBank/DDBJ whole genome shotgun (WGS) entry which is preliminary data.</text>
</comment>
<dbReference type="AlphaFoldDB" id="A0A851GFE3"/>
<feature type="domain" description="Ice-binding protein C-terminal" evidence="2">
    <location>
        <begin position="15"/>
        <end position="37"/>
    </location>
</feature>
<sequence length="38" mass="3914">MYSVEDASTIAALAAVPEPSSLALLGLGGVALILRRRM</sequence>
<proteinExistence type="predicted"/>
<evidence type="ECO:0000259" key="2">
    <source>
        <dbReference type="Pfam" id="PF07589"/>
    </source>
</evidence>
<keyword evidence="1" id="KW-1133">Transmembrane helix</keyword>
<dbReference type="EMBL" id="JACBAZ010000001">
    <property type="protein sequence ID" value="NWK54461.1"/>
    <property type="molecule type" value="Genomic_DNA"/>
</dbReference>
<reference evidence="3 4" key="1">
    <citation type="submission" date="2020-07" db="EMBL/GenBank/DDBJ databases">
        <title>Roseicoccus Jingziensis gen. nov., sp. nov., isolated from coastal seawater.</title>
        <authorList>
            <person name="Feng X."/>
        </authorList>
    </citation>
    <scope>NUCLEOTIDE SEQUENCE [LARGE SCALE GENOMIC DNA]</scope>
    <source>
        <strain evidence="3 4">N1E253</strain>
    </source>
</reference>
<feature type="transmembrane region" description="Helical" evidence="1">
    <location>
        <begin position="12"/>
        <end position="34"/>
    </location>
</feature>
<evidence type="ECO:0000256" key="1">
    <source>
        <dbReference type="SAM" id="Phobius"/>
    </source>
</evidence>
<evidence type="ECO:0000313" key="3">
    <source>
        <dbReference type="EMBL" id="NWK54461.1"/>
    </source>
</evidence>